<gene>
    <name evidence="8" type="ordered locus">wcw_0759</name>
</gene>
<dbReference type="Pfam" id="PF01914">
    <property type="entry name" value="MarC"/>
    <property type="match status" value="1"/>
</dbReference>
<evidence type="ECO:0000256" key="6">
    <source>
        <dbReference type="ARBA" id="ARBA00023136"/>
    </source>
</evidence>
<keyword evidence="3" id="KW-1003">Cell membrane</keyword>
<name>D6YVG5_WADCW</name>
<keyword evidence="6 7" id="KW-0472">Membrane</keyword>
<evidence type="ECO:0000256" key="3">
    <source>
        <dbReference type="ARBA" id="ARBA00022475"/>
    </source>
</evidence>
<keyword evidence="9" id="KW-1185">Reference proteome</keyword>
<sequence length="194" mass="21413">MSIFNIALTLFLVANPIGNSPAIIALIKDFDFERQKKIMFRESVFALLLAIFFQYLGELFLSQLNIQNYTVSLCGGILLFLVALNMIFSPNAGSTIQIKKKEPLIVPIATPLISGPALLTIIMLFTQKENPLTITIAILIAWIAVGGLLMFAPYLQKILHRRGLGALEQLMGMILSMMAVEMVVQGLALFIKSL</sequence>
<proteinExistence type="inferred from homology"/>
<evidence type="ECO:0000256" key="5">
    <source>
        <dbReference type="ARBA" id="ARBA00022989"/>
    </source>
</evidence>
<dbReference type="PANTHER" id="PTHR33508:SF10">
    <property type="entry name" value="UPF0056 INNER MEMBRANE PROTEIN YHGN"/>
    <property type="match status" value="1"/>
</dbReference>
<feature type="transmembrane region" description="Helical" evidence="7">
    <location>
        <begin position="104"/>
        <end position="126"/>
    </location>
</feature>
<dbReference type="EMBL" id="CP001928">
    <property type="protein sequence ID" value="ADI38126.1"/>
    <property type="molecule type" value="Genomic_DNA"/>
</dbReference>
<comment type="similarity">
    <text evidence="2 7">Belongs to the UPF0056 (MarC) family.</text>
</comment>
<dbReference type="InterPro" id="IPR002771">
    <property type="entry name" value="Multi_antbiot-R_MarC"/>
</dbReference>
<feature type="transmembrane region" description="Helical" evidence="7">
    <location>
        <begin position="167"/>
        <end position="191"/>
    </location>
</feature>
<dbReference type="PANTHER" id="PTHR33508">
    <property type="entry name" value="UPF0056 MEMBRANE PROTEIN YHCE"/>
    <property type="match status" value="1"/>
</dbReference>
<feature type="transmembrane region" description="Helical" evidence="7">
    <location>
        <begin position="6"/>
        <end position="27"/>
    </location>
</feature>
<evidence type="ECO:0000256" key="4">
    <source>
        <dbReference type="ARBA" id="ARBA00022692"/>
    </source>
</evidence>
<organism evidence="8 9">
    <name type="scientific">Waddlia chondrophila (strain ATCC VR-1470 / WSU 86-1044)</name>
    <dbReference type="NCBI Taxonomy" id="716544"/>
    <lineage>
        <taxon>Bacteria</taxon>
        <taxon>Pseudomonadati</taxon>
        <taxon>Chlamydiota</taxon>
        <taxon>Chlamydiia</taxon>
        <taxon>Parachlamydiales</taxon>
        <taxon>Waddliaceae</taxon>
        <taxon>Waddlia</taxon>
    </lineage>
</organism>
<dbReference type="GO" id="GO:0005886">
    <property type="term" value="C:plasma membrane"/>
    <property type="evidence" value="ECO:0007669"/>
    <property type="project" value="UniProtKB-SubCell"/>
</dbReference>
<dbReference type="Proteomes" id="UP000001505">
    <property type="component" value="Chromosome"/>
</dbReference>
<keyword evidence="4 7" id="KW-0812">Transmembrane</keyword>
<dbReference type="HOGENOM" id="CLU_079909_1_1_0"/>
<dbReference type="KEGG" id="wch:wcw_0759"/>
<dbReference type="RefSeq" id="WP_013181844.1">
    <property type="nucleotide sequence ID" value="NC_014225.1"/>
</dbReference>
<reference evidence="8 9" key="1">
    <citation type="journal article" date="2010" name="PLoS ONE">
        <title>The Waddlia genome: a window into chlamydial biology.</title>
        <authorList>
            <person name="Bertelli C."/>
            <person name="Collyn F."/>
            <person name="Croxatto A."/>
            <person name="Ruckert C."/>
            <person name="Polkinghorne A."/>
            <person name="Kebbi-Beghdadi C."/>
            <person name="Goesmann A."/>
            <person name="Vaughan L."/>
            <person name="Greub G."/>
        </authorList>
    </citation>
    <scope>NUCLEOTIDE SEQUENCE [LARGE SCALE GENOMIC DNA]</scope>
    <source>
        <strain evidence="9">ATCC VR-1470 / WSU 86-1044</strain>
    </source>
</reference>
<evidence type="ECO:0000313" key="8">
    <source>
        <dbReference type="EMBL" id="ADI38126.1"/>
    </source>
</evidence>
<dbReference type="STRING" id="716544.wcw_0759"/>
<accession>D6YVG5</accession>
<evidence type="ECO:0000256" key="7">
    <source>
        <dbReference type="RuleBase" id="RU362048"/>
    </source>
</evidence>
<comment type="subcellular location">
    <subcellularLocation>
        <location evidence="7">Cell inner membrane</location>
        <topology evidence="7">Multi-pass membrane protein</topology>
    </subcellularLocation>
    <subcellularLocation>
        <location evidence="1">Cell membrane</location>
        <topology evidence="1">Multi-pass membrane protein</topology>
    </subcellularLocation>
</comment>
<protein>
    <recommendedName>
        <fullName evidence="7">UPF0056 inner membrane protein</fullName>
    </recommendedName>
</protein>
<evidence type="ECO:0000313" key="9">
    <source>
        <dbReference type="Proteomes" id="UP000001505"/>
    </source>
</evidence>
<dbReference type="eggNOG" id="COG2095">
    <property type="taxonomic scope" value="Bacteria"/>
</dbReference>
<evidence type="ECO:0000256" key="1">
    <source>
        <dbReference type="ARBA" id="ARBA00004651"/>
    </source>
</evidence>
<dbReference type="AlphaFoldDB" id="D6YVG5"/>
<dbReference type="OrthoDB" id="21094at2"/>
<evidence type="ECO:0000256" key="2">
    <source>
        <dbReference type="ARBA" id="ARBA00009784"/>
    </source>
</evidence>
<feature type="transmembrane region" description="Helical" evidence="7">
    <location>
        <begin position="39"/>
        <end position="57"/>
    </location>
</feature>
<feature type="transmembrane region" description="Helical" evidence="7">
    <location>
        <begin position="69"/>
        <end position="92"/>
    </location>
</feature>
<keyword evidence="5 7" id="KW-1133">Transmembrane helix</keyword>
<feature type="transmembrane region" description="Helical" evidence="7">
    <location>
        <begin position="132"/>
        <end position="155"/>
    </location>
</feature>